<dbReference type="GO" id="GO:0016757">
    <property type="term" value="F:glycosyltransferase activity"/>
    <property type="evidence" value="ECO:0007669"/>
    <property type="project" value="InterPro"/>
</dbReference>
<dbReference type="AlphaFoldDB" id="A0A450U827"/>
<accession>A0A450U827</accession>
<feature type="domain" description="Glycosyltransferase subfamily 4-like N-terminal" evidence="2">
    <location>
        <begin position="18"/>
        <end position="171"/>
    </location>
</feature>
<reference evidence="3" key="1">
    <citation type="submission" date="2019-02" db="EMBL/GenBank/DDBJ databases">
        <authorList>
            <person name="Gruber-Vodicka R. H."/>
            <person name="Seah K. B. B."/>
        </authorList>
    </citation>
    <scope>NUCLEOTIDE SEQUENCE</scope>
    <source>
        <strain evidence="3">BECK_M6</strain>
    </source>
</reference>
<feature type="domain" description="Glycosyl transferase family 1" evidence="1">
    <location>
        <begin position="192"/>
        <end position="343"/>
    </location>
</feature>
<protein>
    <submittedName>
        <fullName evidence="3">Glycosyltransferase involved in cell wall bisynthesis</fullName>
    </submittedName>
</protein>
<dbReference type="InterPro" id="IPR028098">
    <property type="entry name" value="Glyco_trans_4-like_N"/>
</dbReference>
<dbReference type="SUPFAM" id="SSF53756">
    <property type="entry name" value="UDP-Glycosyltransferase/glycogen phosphorylase"/>
    <property type="match status" value="1"/>
</dbReference>
<evidence type="ECO:0000259" key="2">
    <source>
        <dbReference type="Pfam" id="PF13439"/>
    </source>
</evidence>
<dbReference type="PANTHER" id="PTHR12526">
    <property type="entry name" value="GLYCOSYLTRANSFERASE"/>
    <property type="match status" value="1"/>
</dbReference>
<proteinExistence type="predicted"/>
<dbReference type="Pfam" id="PF13439">
    <property type="entry name" value="Glyco_transf_4"/>
    <property type="match status" value="1"/>
</dbReference>
<organism evidence="3">
    <name type="scientific">Candidatus Kentrum sp. LFY</name>
    <dbReference type="NCBI Taxonomy" id="2126342"/>
    <lineage>
        <taxon>Bacteria</taxon>
        <taxon>Pseudomonadati</taxon>
        <taxon>Pseudomonadota</taxon>
        <taxon>Gammaproteobacteria</taxon>
        <taxon>Candidatus Kentrum</taxon>
    </lineage>
</organism>
<dbReference type="InterPro" id="IPR001296">
    <property type="entry name" value="Glyco_trans_1"/>
</dbReference>
<dbReference type="EMBL" id="CAADFH010000003">
    <property type="protein sequence ID" value="VFJ88086.1"/>
    <property type="molecule type" value="Genomic_DNA"/>
</dbReference>
<sequence length="375" mass="42695">MVRKPLTVVQLLPALDAGGVEKGTLELARYLVHYGHRAIVISDGGRMLPALLDAGAEHLRWNIGAKSPRTLRWVPRLRKKLREYQPDILHLRSRLPAWIGYLAWRGIPHELRPHLITTVHGMYTVGRYSSIMMRGERVIAVSQATRDYIRNHYPNLQSNRIRVIHRGVDPADYPYGYRPSDDWQRDWFSTYPLTRNKYLITLPARITRLKGHKDFIEVIRNLKDLGLPVHGLIVGAPHPRKRRLPIEIRDKITSEKLAQDISLTGHRSDLREIMALSNVVLSLSREPESFGRTTIEALSLGIPVAGFNHGGVGEQLREVFPQGQVPVGDIRAIVGKIQAWYRGNPVVPAEHPFRLQSMLGKTMQLYEEVVSQHKG</sequence>
<gene>
    <name evidence="3" type="ORF">BECKLFY1418A_GA0070994_100353</name>
</gene>
<dbReference type="Gene3D" id="3.40.50.2000">
    <property type="entry name" value="Glycogen Phosphorylase B"/>
    <property type="match status" value="2"/>
</dbReference>
<dbReference type="Pfam" id="PF00534">
    <property type="entry name" value="Glycos_transf_1"/>
    <property type="match status" value="1"/>
</dbReference>
<name>A0A450U827_9GAMM</name>
<dbReference type="PANTHER" id="PTHR12526:SF638">
    <property type="entry name" value="SPORE COAT PROTEIN SA"/>
    <property type="match status" value="1"/>
</dbReference>
<evidence type="ECO:0000259" key="1">
    <source>
        <dbReference type="Pfam" id="PF00534"/>
    </source>
</evidence>
<keyword evidence="3" id="KW-0808">Transferase</keyword>
<dbReference type="GO" id="GO:1901135">
    <property type="term" value="P:carbohydrate derivative metabolic process"/>
    <property type="evidence" value="ECO:0007669"/>
    <property type="project" value="UniProtKB-ARBA"/>
</dbReference>
<evidence type="ECO:0000313" key="3">
    <source>
        <dbReference type="EMBL" id="VFJ88086.1"/>
    </source>
</evidence>